<protein>
    <recommendedName>
        <fullName evidence="3">Fibronectin type-III domain-containing protein</fullName>
    </recommendedName>
</protein>
<dbReference type="InterPro" id="IPR036116">
    <property type="entry name" value="FN3_sf"/>
</dbReference>
<proteinExistence type="predicted"/>
<dbReference type="InterPro" id="IPR013783">
    <property type="entry name" value="Ig-like_fold"/>
</dbReference>
<keyword evidence="2" id="KW-1185">Reference proteome</keyword>
<sequence length="592" mass="65173">MKYRYLLISLMLFSVEPGEIYAQQNPLTFQSQDLQLIAQRYTGSTVNWPLVIEMASHDVDKNSFTLEPSAILQLQNFAEFSSKVNEQQKRISDLINSGATVFAAEEYAAVKEIISKYSTSISEGELDQAIGYAGQLEQAVDEMESTLMNNRIVDVQAQLSKKKGEVNKRVGLLGSWSDSFIGDLFKQSDGIRTLIESYATLSFTDGSDIQVNPNTIAVIRKSRIDKLNNASDTEITLEDGGLLAKLSAAGKDRSTYVLNAGPSRTELKTQNFYAETEGVERAKLSNYDGEAIINSNDITITIQKNQGTIVEEGKDPLQPVELLPAPELDWSSADTLINEEELLFAFREIDDAANYRVQYSNSPNFDGQLTEVTTTETAVNIENLPMGMTYVRVQATDQLGLRGPFSKTARIIRNVDNQPPPVFVDNIRGNMLLTSGDTYAVEGVTEPDAVLTMNGKRVSVASSGRFSHTLSDLSGETDIKIISRDPTGNVSELDVIVARLTEDRLYNFNIGKASALQSNRVKAGSTIISSKAYNGLKVIISNQQQSRTIATDGQGRWGTKITFIPGELTIAFKDVSTDQTYLTKTFIVEADQ</sequence>
<accession>A0A9X2RCS6</accession>
<dbReference type="EMBL" id="JANDBC010000001">
    <property type="protein sequence ID" value="MCP9290142.1"/>
    <property type="molecule type" value="Genomic_DNA"/>
</dbReference>
<dbReference type="Gene3D" id="2.60.40.10">
    <property type="entry name" value="Immunoglobulins"/>
    <property type="match status" value="2"/>
</dbReference>
<reference evidence="1" key="1">
    <citation type="submission" date="2022-06" db="EMBL/GenBank/DDBJ databases">
        <title>Gracilimonas sp. CAU 1638 isolated from sea sediment.</title>
        <authorList>
            <person name="Kim W."/>
        </authorList>
    </citation>
    <scope>NUCLEOTIDE SEQUENCE</scope>
    <source>
        <strain evidence="1">CAU 1638</strain>
    </source>
</reference>
<evidence type="ECO:0000313" key="2">
    <source>
        <dbReference type="Proteomes" id="UP001139125"/>
    </source>
</evidence>
<organism evidence="1 2">
    <name type="scientific">Gracilimonas sediminicola</name>
    <dbReference type="NCBI Taxonomy" id="2952158"/>
    <lineage>
        <taxon>Bacteria</taxon>
        <taxon>Pseudomonadati</taxon>
        <taxon>Balneolota</taxon>
        <taxon>Balneolia</taxon>
        <taxon>Balneolales</taxon>
        <taxon>Balneolaceae</taxon>
        <taxon>Gracilimonas</taxon>
    </lineage>
</organism>
<evidence type="ECO:0000313" key="1">
    <source>
        <dbReference type="EMBL" id="MCP9290142.1"/>
    </source>
</evidence>
<dbReference type="SUPFAM" id="SSF49265">
    <property type="entry name" value="Fibronectin type III"/>
    <property type="match status" value="1"/>
</dbReference>
<gene>
    <name evidence="1" type="ORF">NM125_00950</name>
</gene>
<dbReference type="Proteomes" id="UP001139125">
    <property type="component" value="Unassembled WGS sequence"/>
</dbReference>
<evidence type="ECO:0008006" key="3">
    <source>
        <dbReference type="Google" id="ProtNLM"/>
    </source>
</evidence>
<name>A0A9X2RCS6_9BACT</name>
<comment type="caution">
    <text evidence="1">The sequence shown here is derived from an EMBL/GenBank/DDBJ whole genome shotgun (WGS) entry which is preliminary data.</text>
</comment>
<dbReference type="AlphaFoldDB" id="A0A9X2RCS6"/>
<dbReference type="RefSeq" id="WP_255131948.1">
    <property type="nucleotide sequence ID" value="NZ_JANDBC010000001.1"/>
</dbReference>